<feature type="compositionally biased region" description="Basic and acidic residues" evidence="1">
    <location>
        <begin position="123"/>
        <end position="139"/>
    </location>
</feature>
<dbReference type="Gene3D" id="2.130.10.30">
    <property type="entry name" value="Regulator of chromosome condensation 1/beta-lactamase-inhibitor protein II"/>
    <property type="match status" value="1"/>
</dbReference>
<keyword evidence="2" id="KW-1185">Reference proteome</keyword>
<dbReference type="SUPFAM" id="SSF50985">
    <property type="entry name" value="RCC1/BLIP-II"/>
    <property type="match status" value="1"/>
</dbReference>
<organism evidence="2 3">
    <name type="scientific">Panagrellus redivivus</name>
    <name type="common">Microworm</name>
    <dbReference type="NCBI Taxonomy" id="6233"/>
    <lineage>
        <taxon>Eukaryota</taxon>
        <taxon>Metazoa</taxon>
        <taxon>Ecdysozoa</taxon>
        <taxon>Nematoda</taxon>
        <taxon>Chromadorea</taxon>
        <taxon>Rhabditida</taxon>
        <taxon>Tylenchina</taxon>
        <taxon>Panagrolaimomorpha</taxon>
        <taxon>Panagrolaimoidea</taxon>
        <taxon>Panagrolaimidae</taxon>
        <taxon>Panagrellus</taxon>
    </lineage>
</organism>
<feature type="compositionally biased region" description="Polar residues" evidence="1">
    <location>
        <begin position="143"/>
        <end position="152"/>
    </location>
</feature>
<protein>
    <submittedName>
        <fullName evidence="3">Histone acetyltransferase GCN5</fullName>
    </submittedName>
</protein>
<dbReference type="InterPro" id="IPR009091">
    <property type="entry name" value="RCC1/BLIP-II"/>
</dbReference>
<reference evidence="3" key="2">
    <citation type="submission" date="2020-10" db="UniProtKB">
        <authorList>
            <consortium name="WormBaseParasite"/>
        </authorList>
    </citation>
    <scope>IDENTIFICATION</scope>
</reference>
<feature type="compositionally biased region" description="Low complexity" evidence="1">
    <location>
        <begin position="325"/>
        <end position="338"/>
    </location>
</feature>
<dbReference type="WBParaSite" id="Pan_g1876.t1">
    <property type="protein sequence ID" value="Pan_g1876.t1"/>
    <property type="gene ID" value="Pan_g1876"/>
</dbReference>
<feature type="compositionally biased region" description="Polar residues" evidence="1">
    <location>
        <begin position="193"/>
        <end position="219"/>
    </location>
</feature>
<accession>A0A7E4VAY9</accession>
<feature type="compositionally biased region" description="Low complexity" evidence="1">
    <location>
        <begin position="54"/>
        <end position="74"/>
    </location>
</feature>
<evidence type="ECO:0000313" key="2">
    <source>
        <dbReference type="Proteomes" id="UP000492821"/>
    </source>
</evidence>
<evidence type="ECO:0000256" key="1">
    <source>
        <dbReference type="SAM" id="MobiDB-lite"/>
    </source>
</evidence>
<feature type="compositionally biased region" description="Polar residues" evidence="1">
    <location>
        <begin position="104"/>
        <end position="114"/>
    </location>
</feature>
<proteinExistence type="predicted"/>
<feature type="compositionally biased region" description="Basic and acidic residues" evidence="1">
    <location>
        <begin position="271"/>
        <end position="293"/>
    </location>
</feature>
<sequence>MPGNKSTSVPKEAVQDVAVPSTPLAESDVTLDESLRSLPAVDASERPFGPLNRTAPAAIETTAATDDSSAPSTPFGTPSKKVEVKGRASSLRTSGEVASRTESDVTIPSDTTGTVADASASIDEGRRVSSPVRSEEGGRRANGSLNGESSGSIPFDSTGDFAEIRESTASASALKTSTAPSTPASTAEASIGTLPSTSTGGLEASVLSSPPATPETSAQAAVRTLREELRGVTPSKQLKVDREYMDLENSPMSIVLERTEPSLQAGNIDEPSWHRDQALRSSDESMDESDPKPKASKRRLPTDAVANDKSKPRRQPVQARRSHRSTASSGSSKSSKSSQNGKKAHRQVHDCPHCRCHHAKSSRASSAASSEVAVDEIREVMRYFNDYFNEDEPVDAAEVEAVAEEVESVAPALDTLSSDESSIEDPLADMVSDDEVPAEPPVPICPRCGRNCKCVPVQIPEEAENVKVPRPRRRREPKMSLEDAWKALEFIDDFEMVDLPAAPPKFDDNFNLLEFEPLTTDRLKKYGFSDDFQVGLYEDGEVVFQGSFPGVNTTTELLRRATYQPVLAYHVPEDPVVDIEVGDDFFVMITKAGHLLSLGANDEGQLGATANPSRYRQRAATPASMRRFPKLKDGHVGDVVFREITVVGKTTWATDENGFTYICGEGFEPVLTIWCRDQTRDLICWTISYQFGVSMAQVRSYESKLMGIMHVFGLKVAKRHESQWQVSPNLRDSSHSTLAALGSRTFSSLRINTGSNTSRANIRHRRQSTVQMPAQHHSNIRMSEKTRIFKLAPH</sequence>
<evidence type="ECO:0000313" key="3">
    <source>
        <dbReference type="WBParaSite" id="Pan_g1876.t1"/>
    </source>
</evidence>
<feature type="region of interest" description="Disordered" evidence="1">
    <location>
        <begin position="1"/>
        <end position="350"/>
    </location>
</feature>
<name>A0A7E4VAY9_PANRE</name>
<dbReference type="Proteomes" id="UP000492821">
    <property type="component" value="Unassembled WGS sequence"/>
</dbReference>
<reference evidence="2" key="1">
    <citation type="journal article" date="2013" name="Genetics">
        <title>The draft genome and transcriptome of Panagrellus redivivus are shaped by the harsh demands of a free-living lifestyle.</title>
        <authorList>
            <person name="Srinivasan J."/>
            <person name="Dillman A.R."/>
            <person name="Macchietto M.G."/>
            <person name="Heikkinen L."/>
            <person name="Lakso M."/>
            <person name="Fracchia K.M."/>
            <person name="Antoshechkin I."/>
            <person name="Mortazavi A."/>
            <person name="Wong G."/>
            <person name="Sternberg P.W."/>
        </authorList>
    </citation>
    <scope>NUCLEOTIDE SEQUENCE [LARGE SCALE GENOMIC DNA]</scope>
    <source>
        <strain evidence="2">MT8872</strain>
    </source>
</reference>
<dbReference type="AlphaFoldDB" id="A0A7E4VAY9"/>
<feature type="compositionally biased region" description="Low complexity" evidence="1">
    <location>
        <begin position="167"/>
        <end position="190"/>
    </location>
</feature>